<reference evidence="7 8" key="1">
    <citation type="journal article" date="2015" name="Genome Announc.">
        <title>Draft Genome Sequences of Marine Isolates of Thalassomonas viridans and Thalassomonas actiniarum.</title>
        <authorList>
            <person name="Olonade I."/>
            <person name="van Zyl L.J."/>
            <person name="Trindade M."/>
        </authorList>
    </citation>
    <scope>NUCLEOTIDE SEQUENCE [LARGE SCALE GENOMIC DNA]</scope>
    <source>
        <strain evidence="7 8">XOM25</strain>
    </source>
</reference>
<comment type="similarity">
    <text evidence="1">In the C-terminal section; belongs to the transposase 35 family.</text>
</comment>
<name>A0AAE9ZCJ6_9GAMM</name>
<evidence type="ECO:0000256" key="1">
    <source>
        <dbReference type="ARBA" id="ARBA00008761"/>
    </source>
</evidence>
<evidence type="ECO:0000256" key="4">
    <source>
        <dbReference type="ARBA" id="ARBA00023172"/>
    </source>
</evidence>
<evidence type="ECO:0000313" key="7">
    <source>
        <dbReference type="EMBL" id="WDE08648.1"/>
    </source>
</evidence>
<reference evidence="7 8" key="2">
    <citation type="journal article" date="2022" name="Mar. Drugs">
        <title>Bioassay-Guided Fractionation Leads to the Detection of Cholic Acid Generated by the Rare Thalassomonas sp.</title>
        <authorList>
            <person name="Pheiffer F."/>
            <person name="Schneider Y.K."/>
            <person name="Hansen E.H."/>
            <person name="Andersen J.H."/>
            <person name="Isaksson J."/>
            <person name="Busche T."/>
            <person name="R C."/>
            <person name="Kalinowski J."/>
            <person name="Zyl L.V."/>
            <person name="Trindade M."/>
        </authorList>
    </citation>
    <scope>NUCLEOTIDE SEQUENCE [LARGE SCALE GENOMIC DNA]</scope>
    <source>
        <strain evidence="7 8">XOM25</strain>
    </source>
</reference>
<dbReference type="KEGG" id="tvd:SG34_032545"/>
<dbReference type="Pfam" id="PF07282">
    <property type="entry name" value="Cas12f1-like_TNB"/>
    <property type="match status" value="1"/>
</dbReference>
<keyword evidence="2" id="KW-0815">Transposition</keyword>
<dbReference type="EMBL" id="CP059734">
    <property type="protein sequence ID" value="WDE08648.1"/>
    <property type="molecule type" value="Genomic_DNA"/>
</dbReference>
<dbReference type="NCBIfam" id="NF040570">
    <property type="entry name" value="guided_TnpB"/>
    <property type="match status" value="1"/>
</dbReference>
<keyword evidence="4" id="KW-0233">DNA recombination</keyword>
<dbReference type="Pfam" id="PF01385">
    <property type="entry name" value="OrfB_IS605"/>
    <property type="match status" value="1"/>
</dbReference>
<proteinExistence type="inferred from homology"/>
<dbReference type="AlphaFoldDB" id="A0AAE9ZCJ6"/>
<organism evidence="7 8">
    <name type="scientific">Thalassomonas viridans</name>
    <dbReference type="NCBI Taxonomy" id="137584"/>
    <lineage>
        <taxon>Bacteria</taxon>
        <taxon>Pseudomonadati</taxon>
        <taxon>Pseudomonadota</taxon>
        <taxon>Gammaproteobacteria</taxon>
        <taxon>Alteromonadales</taxon>
        <taxon>Colwelliaceae</taxon>
        <taxon>Thalassomonas</taxon>
    </lineage>
</organism>
<evidence type="ECO:0000256" key="3">
    <source>
        <dbReference type="ARBA" id="ARBA00023125"/>
    </source>
</evidence>
<dbReference type="GO" id="GO:0006310">
    <property type="term" value="P:DNA recombination"/>
    <property type="evidence" value="ECO:0007669"/>
    <property type="project" value="UniProtKB-KW"/>
</dbReference>
<keyword evidence="3" id="KW-0238">DNA-binding</keyword>
<evidence type="ECO:0000256" key="2">
    <source>
        <dbReference type="ARBA" id="ARBA00022578"/>
    </source>
</evidence>
<evidence type="ECO:0000313" key="8">
    <source>
        <dbReference type="Proteomes" id="UP000032352"/>
    </source>
</evidence>
<feature type="domain" description="Probable transposase IS891/IS1136/IS1341" evidence="5">
    <location>
        <begin position="1"/>
        <end position="92"/>
    </location>
</feature>
<dbReference type="InterPro" id="IPR001959">
    <property type="entry name" value="Transposase"/>
</dbReference>
<evidence type="ECO:0000259" key="5">
    <source>
        <dbReference type="Pfam" id="PF01385"/>
    </source>
</evidence>
<dbReference type="Proteomes" id="UP000032352">
    <property type="component" value="Chromosome pTvir"/>
</dbReference>
<keyword evidence="8" id="KW-1185">Reference proteome</keyword>
<protein>
    <submittedName>
        <fullName evidence="7">Transposase</fullName>
    </submittedName>
</protein>
<dbReference type="InterPro" id="IPR010095">
    <property type="entry name" value="Cas12f1-like_TNB"/>
</dbReference>
<evidence type="ECO:0000259" key="6">
    <source>
        <dbReference type="Pfam" id="PF07282"/>
    </source>
</evidence>
<sequence length="193" mass="21755">MGITRFATMPDGSTLAPLNAFKHHQTKLARAQRKLAKKKKGSQNWKTQKQLISRLHHKIADARKDLQHKASTMLSKNHAMIVPEDLKVRNMSVSAKGSQEIPGRNVRIKAGLNPTILGQGWFEFRQQLAYKQACQDGELVLVDPKYTSQQCPHCDHRHRDNRKTQANFTCVECGFTENVDVVGAMNVLARDTA</sequence>
<gene>
    <name evidence="7" type="ORF">SG34_032545</name>
</gene>
<accession>A0AAE9ZCJ6</accession>
<feature type="domain" description="Cas12f1-like TNB" evidence="6">
    <location>
        <begin position="121"/>
        <end position="187"/>
    </location>
</feature>
<dbReference type="GO" id="GO:0032196">
    <property type="term" value="P:transposition"/>
    <property type="evidence" value="ECO:0007669"/>
    <property type="project" value="UniProtKB-KW"/>
</dbReference>
<dbReference type="GO" id="GO:0003677">
    <property type="term" value="F:DNA binding"/>
    <property type="evidence" value="ECO:0007669"/>
    <property type="project" value="UniProtKB-KW"/>
</dbReference>